<keyword evidence="12" id="KW-1185">Reference proteome</keyword>
<dbReference type="InterPro" id="IPR000432">
    <property type="entry name" value="DNA_mismatch_repair_MutS_C"/>
</dbReference>
<dbReference type="InterPro" id="IPR005747">
    <property type="entry name" value="MutS2"/>
</dbReference>
<dbReference type="NCBIfam" id="TIGR01069">
    <property type="entry name" value="mutS2"/>
    <property type="match status" value="1"/>
</dbReference>
<dbReference type="PANTHER" id="PTHR48466">
    <property type="entry name" value="OS10G0509000 PROTEIN-RELATED"/>
    <property type="match status" value="1"/>
</dbReference>
<keyword evidence="6 7" id="KW-0238">DNA-binding</keyword>
<feature type="coiled-coil region" evidence="8">
    <location>
        <begin position="526"/>
        <end position="596"/>
    </location>
</feature>
<dbReference type="CDD" id="cd06503">
    <property type="entry name" value="ATP-synt_Fo_b"/>
    <property type="match status" value="1"/>
</dbReference>
<keyword evidence="3 7" id="KW-0378">Hydrolase</keyword>
<gene>
    <name evidence="7 11" type="primary">mutS2</name>
    <name evidence="7" type="synonym">rqcU</name>
    <name evidence="11" type="ORF">GCM10007216_25060</name>
</gene>
<feature type="region of interest" description="Disordered" evidence="9">
    <location>
        <begin position="615"/>
        <end position="635"/>
    </location>
</feature>
<comment type="similarity">
    <text evidence="7">Belongs to the DNA mismatch repair MutS family. MutS2 subfamily.</text>
</comment>
<dbReference type="Proteomes" id="UP000619534">
    <property type="component" value="Unassembled WGS sequence"/>
</dbReference>
<keyword evidence="8" id="KW-0175">Coiled coil</keyword>
<keyword evidence="4 7" id="KW-0067">ATP-binding</keyword>
<dbReference type="InterPro" id="IPR002625">
    <property type="entry name" value="Smr_dom"/>
</dbReference>
<comment type="function">
    <text evidence="7">Endonuclease that is involved in the suppression of homologous recombination and thus may have a key role in the control of bacterial genetic diversity.</text>
</comment>
<comment type="caution">
    <text evidence="11">The sequence shown here is derived from an EMBL/GenBank/DDBJ whole genome shotgun (WGS) entry which is preliminary data.</text>
</comment>
<dbReference type="GO" id="GO:0004519">
    <property type="term" value="F:endonuclease activity"/>
    <property type="evidence" value="ECO:0007669"/>
    <property type="project" value="UniProtKB-KW"/>
</dbReference>
<comment type="subunit">
    <text evidence="7">Homodimer. Binds to stalled ribosomes, contacting rRNA.</text>
</comment>
<dbReference type="SUPFAM" id="SSF48334">
    <property type="entry name" value="DNA repair protein MutS, domain III"/>
    <property type="match status" value="1"/>
</dbReference>
<feature type="region of interest" description="Disordered" evidence="9">
    <location>
        <begin position="759"/>
        <end position="781"/>
    </location>
</feature>
<dbReference type="SMART" id="SM00534">
    <property type="entry name" value="MUTSac"/>
    <property type="match status" value="1"/>
</dbReference>
<organism evidence="11 12">
    <name type="scientific">Thalassobacillus devorans</name>
    <dbReference type="NCBI Taxonomy" id="279813"/>
    <lineage>
        <taxon>Bacteria</taxon>
        <taxon>Bacillati</taxon>
        <taxon>Bacillota</taxon>
        <taxon>Bacilli</taxon>
        <taxon>Bacillales</taxon>
        <taxon>Bacillaceae</taxon>
        <taxon>Thalassobacillus</taxon>
    </lineage>
</organism>
<evidence type="ECO:0000256" key="2">
    <source>
        <dbReference type="ARBA" id="ARBA00022741"/>
    </source>
</evidence>
<dbReference type="SUPFAM" id="SSF52540">
    <property type="entry name" value="P-loop containing nucleoside triphosphate hydrolases"/>
    <property type="match status" value="1"/>
</dbReference>
<dbReference type="InterPro" id="IPR027417">
    <property type="entry name" value="P-loop_NTPase"/>
</dbReference>
<feature type="domain" description="Smr" evidence="10">
    <location>
        <begin position="706"/>
        <end position="781"/>
    </location>
</feature>
<dbReference type="SUPFAM" id="SSF160443">
    <property type="entry name" value="SMR domain-like"/>
    <property type="match status" value="1"/>
</dbReference>
<dbReference type="Pfam" id="PF01713">
    <property type="entry name" value="Smr"/>
    <property type="match status" value="1"/>
</dbReference>
<evidence type="ECO:0000256" key="8">
    <source>
        <dbReference type="SAM" id="Coils"/>
    </source>
</evidence>
<accession>A0ABQ1PBJ3</accession>
<dbReference type="InterPro" id="IPR045076">
    <property type="entry name" value="MutS"/>
</dbReference>
<dbReference type="InterPro" id="IPR046893">
    <property type="entry name" value="MSSS"/>
</dbReference>
<comment type="function">
    <text evidence="7">Acts as a ribosome collision sensor, splitting the ribosome into its 2 subunits. Detects stalled/collided 70S ribosomes which it binds and splits by an ATP-hydrolysis driven conformational change. Acts upstream of the ribosome quality control system (RQC), a ribosome-associated complex that mediates the extraction of incompletely synthesized nascent chains from stalled ribosomes and their subsequent degradation. Probably generates substrates for RQC.</text>
</comment>
<protein>
    <recommendedName>
        <fullName evidence="7">Endonuclease MutS2</fullName>
        <ecNumber evidence="7">3.1.-.-</ecNumber>
    </recommendedName>
    <alternativeName>
        <fullName evidence="7">Ribosome-associated protein quality control-upstream factor</fullName>
        <shortName evidence="7">RQC-upstream factor</shortName>
        <shortName evidence="7">RqcU</shortName>
        <ecNumber evidence="7">3.6.4.-</ecNumber>
    </alternativeName>
</protein>
<keyword evidence="7" id="KW-0540">Nuclease</keyword>
<evidence type="ECO:0000313" key="12">
    <source>
        <dbReference type="Proteomes" id="UP000619534"/>
    </source>
</evidence>
<keyword evidence="1 7" id="KW-0699">rRNA-binding</keyword>
<dbReference type="EC" id="3.6.4.-" evidence="7"/>
<reference evidence="12" key="1">
    <citation type="journal article" date="2019" name="Int. J. Syst. Evol. Microbiol.">
        <title>The Global Catalogue of Microorganisms (GCM) 10K type strain sequencing project: providing services to taxonomists for standard genome sequencing and annotation.</title>
        <authorList>
            <consortium name="The Broad Institute Genomics Platform"/>
            <consortium name="The Broad Institute Genome Sequencing Center for Infectious Disease"/>
            <person name="Wu L."/>
            <person name="Ma J."/>
        </authorList>
    </citation>
    <scope>NUCLEOTIDE SEQUENCE [LARGE SCALE GENOMIC DNA]</scope>
    <source>
        <strain evidence="12">CCM 7282</strain>
    </source>
</reference>
<sequence>MNQRVFHVLEYKKIIDQLAAHAASSLGKSRALALKPSTELDEVIQWQNETDEAAQVIRLHGNAPLGGIFDIKPSIKRTTIGGVLSPLECLDVASTIYGGKQIKRFIEQMEEPEVPILRELIDGIEPLGDLERNIRNCIDDHGHVMDGASEKLRTIRSRIRTYESRVRDKMDNYTKSKSKMLSDAIVTIRNERYVLPVKQEYRGAIGGIVHDQSASGATLFIEPQAIVDLNNQLQEAKVQEKHEIDRILKELSEAIAADQSFLYQNVELLEKIDFMFARAKLGQSMKAAMPAMNDQGVIKMKQARHPLIDDTEVVANDIELGESFTSIVITGPNTGGKTVTLKLVGLCTLMAQSGLQVPALDGCEMAVFENVFADIGDEQSIEQNLSTFSSHMTNIVDILKQVNDRTLVLFDELGAGTDPQEGAALAMSILDEVVSRDARVIATTHYPELKAYGYNREGVINASVEFDIQTLQPTYRLLIGVPGRSNAFEISRRLGLDEQVIETAKGHVGSDSKSVENMIASLEASTRGADRDYEEAERVLQQAQEIHEELQKKWKQFEDKREQLYQRAEQKAEKAVERARAEAEEIVKELRSRKHQADFKEHEWIEARKTIEDARPELADRKQKEKKPISKGDRKLKSGDEVKVLSLNQTGTILDVISDHDFQVQVGIMKVKVKRKDLEYIKSEQPLKEKPMATVKGKGYHVKTELDLRGERYEEALHRLEKYVDDAILAGYPRVSIIHGKGTGALRNGVKSFADRHPSIKSHRSGGMNEGGGGVTVLELS</sequence>
<evidence type="ECO:0000256" key="3">
    <source>
        <dbReference type="ARBA" id="ARBA00022801"/>
    </source>
</evidence>
<dbReference type="InterPro" id="IPR007696">
    <property type="entry name" value="DNA_mismatch_repair_MutS_core"/>
</dbReference>
<keyword evidence="7 11" id="KW-0255">Endonuclease</keyword>
<dbReference type="HAMAP" id="MF_00092">
    <property type="entry name" value="MutS2"/>
    <property type="match status" value="1"/>
</dbReference>
<evidence type="ECO:0000256" key="1">
    <source>
        <dbReference type="ARBA" id="ARBA00022730"/>
    </source>
</evidence>
<dbReference type="PROSITE" id="PS50828">
    <property type="entry name" value="SMR"/>
    <property type="match status" value="1"/>
</dbReference>
<evidence type="ECO:0000256" key="4">
    <source>
        <dbReference type="ARBA" id="ARBA00022840"/>
    </source>
</evidence>
<evidence type="ECO:0000259" key="10">
    <source>
        <dbReference type="PROSITE" id="PS50828"/>
    </source>
</evidence>
<dbReference type="SMART" id="SM00463">
    <property type="entry name" value="SMR"/>
    <property type="match status" value="1"/>
</dbReference>
<evidence type="ECO:0000313" key="11">
    <source>
        <dbReference type="EMBL" id="GGC93328.1"/>
    </source>
</evidence>
<dbReference type="PANTHER" id="PTHR48466:SF2">
    <property type="entry name" value="OS10G0509000 PROTEIN"/>
    <property type="match status" value="1"/>
</dbReference>
<dbReference type="EC" id="3.1.-.-" evidence="7"/>
<keyword evidence="2 7" id="KW-0547">Nucleotide-binding</keyword>
<dbReference type="PROSITE" id="PS00486">
    <property type="entry name" value="DNA_MISMATCH_REPAIR_2"/>
    <property type="match status" value="1"/>
</dbReference>
<evidence type="ECO:0000256" key="7">
    <source>
        <dbReference type="HAMAP-Rule" id="MF_00092"/>
    </source>
</evidence>
<dbReference type="Gene3D" id="3.30.1370.110">
    <property type="match status" value="1"/>
</dbReference>
<evidence type="ECO:0000256" key="6">
    <source>
        <dbReference type="ARBA" id="ARBA00023125"/>
    </source>
</evidence>
<dbReference type="InterPro" id="IPR036187">
    <property type="entry name" value="DNA_mismatch_repair_MutS_sf"/>
</dbReference>
<proteinExistence type="inferred from homology"/>
<dbReference type="Pfam" id="PF20297">
    <property type="entry name" value="MSSS"/>
    <property type="match status" value="1"/>
</dbReference>
<dbReference type="PIRSF" id="PIRSF005814">
    <property type="entry name" value="MutS_YshD"/>
    <property type="match status" value="1"/>
</dbReference>
<dbReference type="InterPro" id="IPR036063">
    <property type="entry name" value="Smr_dom_sf"/>
</dbReference>
<evidence type="ECO:0000256" key="9">
    <source>
        <dbReference type="SAM" id="MobiDB-lite"/>
    </source>
</evidence>
<feature type="binding site" evidence="7">
    <location>
        <begin position="331"/>
        <end position="338"/>
    </location>
    <ligand>
        <name>ATP</name>
        <dbReference type="ChEBI" id="CHEBI:30616"/>
    </ligand>
</feature>
<dbReference type="RefSeq" id="WP_062447148.1">
    <property type="nucleotide sequence ID" value="NZ_BMCJ01000004.1"/>
</dbReference>
<dbReference type="SMART" id="SM00533">
    <property type="entry name" value="MUTSd"/>
    <property type="match status" value="1"/>
</dbReference>
<dbReference type="Pfam" id="PF00488">
    <property type="entry name" value="MutS_V"/>
    <property type="match status" value="1"/>
</dbReference>
<dbReference type="Gene3D" id="3.40.50.300">
    <property type="entry name" value="P-loop containing nucleotide triphosphate hydrolases"/>
    <property type="match status" value="1"/>
</dbReference>
<keyword evidence="5 7" id="KW-0694">RNA-binding</keyword>
<name>A0ABQ1PBJ3_9BACI</name>
<dbReference type="EMBL" id="BMCJ01000004">
    <property type="protein sequence ID" value="GGC93328.1"/>
    <property type="molecule type" value="Genomic_DNA"/>
</dbReference>
<evidence type="ECO:0000256" key="5">
    <source>
        <dbReference type="ARBA" id="ARBA00022884"/>
    </source>
</evidence>
<dbReference type="CDD" id="cd03280">
    <property type="entry name" value="ABC_MutS2"/>
    <property type="match status" value="1"/>
</dbReference>